<evidence type="ECO:0000313" key="1">
    <source>
        <dbReference type="EMBL" id="EGF29285.1"/>
    </source>
</evidence>
<proteinExistence type="predicted"/>
<dbReference type="AlphaFoldDB" id="F2AM34"/>
<accession>F2AM34</accession>
<comment type="caution">
    <text evidence="1">The sequence shown here is derived from an EMBL/GenBank/DDBJ whole genome shotgun (WGS) entry which is preliminary data.</text>
</comment>
<reference evidence="1 2" key="1">
    <citation type="journal article" date="2013" name="Mar. Genomics">
        <title>Expression of sulfatases in Rhodopirellula baltica and the diversity of sulfatases in the genus Rhodopirellula.</title>
        <authorList>
            <person name="Wegner C.E."/>
            <person name="Richter-Heitmann T."/>
            <person name="Klindworth A."/>
            <person name="Klockow C."/>
            <person name="Richter M."/>
            <person name="Achstetter T."/>
            <person name="Glockner F.O."/>
            <person name="Harder J."/>
        </authorList>
    </citation>
    <scope>NUCLEOTIDE SEQUENCE [LARGE SCALE GENOMIC DNA]</scope>
    <source>
        <strain evidence="1 2">WH47</strain>
    </source>
</reference>
<name>F2AM34_RHOBT</name>
<sequence>MAASCLDSIRYANRLEIADVSLQSVSLIIQPKLGRDLSRFKHLFKTHV</sequence>
<dbReference type="EMBL" id="AFAR01000043">
    <property type="protein sequence ID" value="EGF29285.1"/>
    <property type="molecule type" value="Genomic_DNA"/>
</dbReference>
<gene>
    <name evidence="1" type="ORF">RBWH47_01364</name>
</gene>
<dbReference type="Proteomes" id="UP000006222">
    <property type="component" value="Unassembled WGS sequence"/>
</dbReference>
<organism evidence="1 2">
    <name type="scientific">Rhodopirellula baltica WH47</name>
    <dbReference type="NCBI Taxonomy" id="991778"/>
    <lineage>
        <taxon>Bacteria</taxon>
        <taxon>Pseudomonadati</taxon>
        <taxon>Planctomycetota</taxon>
        <taxon>Planctomycetia</taxon>
        <taxon>Pirellulales</taxon>
        <taxon>Pirellulaceae</taxon>
        <taxon>Rhodopirellula</taxon>
    </lineage>
</organism>
<protein>
    <submittedName>
        <fullName evidence="1">Uncharacterized protein</fullName>
    </submittedName>
</protein>
<evidence type="ECO:0000313" key="2">
    <source>
        <dbReference type="Proteomes" id="UP000006222"/>
    </source>
</evidence>